<feature type="domain" description="Glyoxalase-like" evidence="1">
    <location>
        <begin position="9"/>
        <end position="105"/>
    </location>
</feature>
<feature type="domain" description="Glyoxalase-like" evidence="1">
    <location>
        <begin position="122"/>
        <end position="223"/>
    </location>
</feature>
<dbReference type="Gene3D" id="3.10.180.10">
    <property type="entry name" value="2,3-Dihydroxybiphenyl 1,2-Dioxygenase, domain 1"/>
    <property type="match status" value="2"/>
</dbReference>
<dbReference type="EMBL" id="JAROAV010000036">
    <property type="protein sequence ID" value="MDF8265497.1"/>
    <property type="molecule type" value="Genomic_DNA"/>
</dbReference>
<reference evidence="2 3" key="1">
    <citation type="submission" date="2023-03" db="EMBL/GenBank/DDBJ databases">
        <title>YIM 133296 draft genome.</title>
        <authorList>
            <person name="Xiong L."/>
        </authorList>
    </citation>
    <scope>NUCLEOTIDE SEQUENCE [LARGE SCALE GENOMIC DNA]</scope>
    <source>
        <strain evidence="2 3">YIM 133296</strain>
    </source>
</reference>
<gene>
    <name evidence="2" type="ORF">P4R38_14705</name>
</gene>
<dbReference type="PANTHER" id="PTHR35908:SF1">
    <property type="entry name" value="CONSERVED PROTEIN"/>
    <property type="match status" value="1"/>
</dbReference>
<comment type="caution">
    <text evidence="2">The sequence shown here is derived from an EMBL/GenBank/DDBJ whole genome shotgun (WGS) entry which is preliminary data.</text>
</comment>
<dbReference type="InterPro" id="IPR041581">
    <property type="entry name" value="Glyoxalase_6"/>
</dbReference>
<dbReference type="RefSeq" id="WP_277192821.1">
    <property type="nucleotide sequence ID" value="NZ_JAROAV010000036.1"/>
</dbReference>
<name>A0ABT6CAY8_9MICO</name>
<organism evidence="2 3">
    <name type="scientific">Luteipulveratus flavus</name>
    <dbReference type="NCBI Taxonomy" id="3031728"/>
    <lineage>
        <taxon>Bacteria</taxon>
        <taxon>Bacillati</taxon>
        <taxon>Actinomycetota</taxon>
        <taxon>Actinomycetes</taxon>
        <taxon>Micrococcales</taxon>
        <taxon>Dermacoccaceae</taxon>
        <taxon>Luteipulveratus</taxon>
    </lineage>
</organism>
<dbReference type="Proteomes" id="UP001528912">
    <property type="component" value="Unassembled WGS sequence"/>
</dbReference>
<sequence length="227" mass="24658">MALAAYKDLCMDASDAHAQARFWAPLLGWDPHPHDDGDACLRAGEAVEVWVNQVPEPVTAKNRVHIDINAHALEPIVAAGATVLDSTSFAWTLMRDPDGQEFCVFLRPEGRPAGLYELGWDVTGDARAAHELAIWWGDLLGVEAVEDERGFSYIEDVPATPFESIAFAPVPEPKTAKNRIHLDVTTDDLDALMAAGATLLRAKGEDGIGWHVMSDPVGNEFCAFTPV</sequence>
<dbReference type="PANTHER" id="PTHR35908">
    <property type="entry name" value="HYPOTHETICAL FUSION PROTEIN"/>
    <property type="match status" value="1"/>
</dbReference>
<evidence type="ECO:0000313" key="2">
    <source>
        <dbReference type="EMBL" id="MDF8265497.1"/>
    </source>
</evidence>
<dbReference type="SUPFAM" id="SSF54593">
    <property type="entry name" value="Glyoxalase/Bleomycin resistance protein/Dihydroxybiphenyl dioxygenase"/>
    <property type="match status" value="2"/>
</dbReference>
<evidence type="ECO:0000259" key="1">
    <source>
        <dbReference type="Pfam" id="PF18029"/>
    </source>
</evidence>
<proteinExistence type="predicted"/>
<evidence type="ECO:0000313" key="3">
    <source>
        <dbReference type="Proteomes" id="UP001528912"/>
    </source>
</evidence>
<protein>
    <submittedName>
        <fullName evidence="2">VOC family protein</fullName>
    </submittedName>
</protein>
<dbReference type="InterPro" id="IPR029068">
    <property type="entry name" value="Glyas_Bleomycin-R_OHBP_Dase"/>
</dbReference>
<keyword evidence="3" id="KW-1185">Reference proteome</keyword>
<accession>A0ABT6CAY8</accession>
<dbReference type="Pfam" id="PF18029">
    <property type="entry name" value="Glyoxalase_6"/>
    <property type="match status" value="2"/>
</dbReference>